<accession>A0A1T4MZ73</accession>
<name>A0A1T4MZ73_9HYPH</name>
<sequence length="203" mass="22741">MPIRPLADLPPFFLCRHGQTDWNAEERMQGQRDIELNETGRRQAVRNGRKLRELLGETASAFRYVSSPLCRSTETMSLIRRELGLSPDDFQIDERLKEIHFGDWEGSTLQELSLADHAAVEAREADKWNYVPPGVAAESYEALSVRVAPVFDALDAPSILVAHGGIIRVFLKLYDSMASARAAHSAIPQDRILKVSGGRAEWI</sequence>
<evidence type="ECO:0000313" key="4">
    <source>
        <dbReference type="Proteomes" id="UP000190135"/>
    </source>
</evidence>
<reference evidence="3 4" key="1">
    <citation type="submission" date="2017-02" db="EMBL/GenBank/DDBJ databases">
        <authorList>
            <person name="Peterson S.W."/>
        </authorList>
    </citation>
    <scope>NUCLEOTIDE SEQUENCE [LARGE SCALE GENOMIC DNA]</scope>
    <source>
        <strain evidence="3 4">USBA 369</strain>
    </source>
</reference>
<dbReference type="InterPro" id="IPR029033">
    <property type="entry name" value="His_PPase_superfam"/>
</dbReference>
<dbReference type="InterPro" id="IPR013078">
    <property type="entry name" value="His_Pase_superF_clade-1"/>
</dbReference>
<keyword evidence="4" id="KW-1185">Reference proteome</keyword>
<evidence type="ECO:0000256" key="2">
    <source>
        <dbReference type="PIRSR" id="PIRSR613078-2"/>
    </source>
</evidence>
<proteinExistence type="predicted"/>
<dbReference type="STRING" id="1365950.SAMN05428963_102341"/>
<dbReference type="Gene3D" id="3.40.50.1240">
    <property type="entry name" value="Phosphoglycerate mutase-like"/>
    <property type="match status" value="1"/>
</dbReference>
<dbReference type="InterPro" id="IPR050275">
    <property type="entry name" value="PGM_Phosphatase"/>
</dbReference>
<dbReference type="RefSeq" id="WP_245318782.1">
    <property type="nucleotide sequence ID" value="NZ_FUXL01000002.1"/>
</dbReference>
<dbReference type="PANTHER" id="PTHR48100:SF59">
    <property type="entry name" value="ADENOSYLCOBALAMIN_ALPHA-RIBAZOLE PHOSPHATASE"/>
    <property type="match status" value="1"/>
</dbReference>
<dbReference type="Pfam" id="PF00300">
    <property type="entry name" value="His_Phos_1"/>
    <property type="match status" value="1"/>
</dbReference>
<dbReference type="AlphaFoldDB" id="A0A1T4MZ73"/>
<dbReference type="GO" id="GO:0016791">
    <property type="term" value="F:phosphatase activity"/>
    <property type="evidence" value="ECO:0007669"/>
    <property type="project" value="TreeGrafter"/>
</dbReference>
<feature type="binding site" evidence="2">
    <location>
        <begin position="16"/>
        <end position="23"/>
    </location>
    <ligand>
        <name>substrate</name>
    </ligand>
</feature>
<dbReference type="GO" id="GO:0005737">
    <property type="term" value="C:cytoplasm"/>
    <property type="evidence" value="ECO:0007669"/>
    <property type="project" value="TreeGrafter"/>
</dbReference>
<dbReference type="InterPro" id="IPR001345">
    <property type="entry name" value="PG/BPGM_mutase_AS"/>
</dbReference>
<feature type="binding site" evidence="2">
    <location>
        <position position="71"/>
    </location>
    <ligand>
        <name>substrate</name>
    </ligand>
</feature>
<feature type="active site" description="Tele-phosphohistidine intermediate" evidence="1">
    <location>
        <position position="17"/>
    </location>
</feature>
<organism evidence="3 4">
    <name type="scientific">Consotaella salsifontis</name>
    <dbReference type="NCBI Taxonomy" id="1365950"/>
    <lineage>
        <taxon>Bacteria</taxon>
        <taxon>Pseudomonadati</taxon>
        <taxon>Pseudomonadota</taxon>
        <taxon>Alphaproteobacteria</taxon>
        <taxon>Hyphomicrobiales</taxon>
        <taxon>Aurantimonadaceae</taxon>
        <taxon>Consotaella</taxon>
    </lineage>
</organism>
<evidence type="ECO:0000313" key="3">
    <source>
        <dbReference type="EMBL" id="SJZ71938.1"/>
    </source>
</evidence>
<dbReference type="PANTHER" id="PTHR48100">
    <property type="entry name" value="BROAD-SPECIFICITY PHOSPHATASE YOR283W-RELATED"/>
    <property type="match status" value="1"/>
</dbReference>
<dbReference type="Proteomes" id="UP000190135">
    <property type="component" value="Unassembled WGS sequence"/>
</dbReference>
<dbReference type="PROSITE" id="PS00175">
    <property type="entry name" value="PG_MUTASE"/>
    <property type="match status" value="1"/>
</dbReference>
<feature type="active site" description="Proton donor/acceptor" evidence="1">
    <location>
        <position position="98"/>
    </location>
</feature>
<dbReference type="PIRSF" id="PIRSF000709">
    <property type="entry name" value="6PFK_2-Ptase"/>
    <property type="match status" value="1"/>
</dbReference>
<evidence type="ECO:0000256" key="1">
    <source>
        <dbReference type="PIRSR" id="PIRSR613078-1"/>
    </source>
</evidence>
<gene>
    <name evidence="3" type="ORF">SAMN05428963_102341</name>
</gene>
<dbReference type="CDD" id="cd07067">
    <property type="entry name" value="HP_PGM_like"/>
    <property type="match status" value="1"/>
</dbReference>
<dbReference type="SUPFAM" id="SSF53254">
    <property type="entry name" value="Phosphoglycerate mutase-like"/>
    <property type="match status" value="1"/>
</dbReference>
<protein>
    <submittedName>
        <fullName evidence="3">Probable phosphoglycerate mutase</fullName>
    </submittedName>
</protein>
<dbReference type="EMBL" id="FUXL01000002">
    <property type="protein sequence ID" value="SJZ71938.1"/>
    <property type="molecule type" value="Genomic_DNA"/>
</dbReference>
<dbReference type="SMART" id="SM00855">
    <property type="entry name" value="PGAM"/>
    <property type="match status" value="1"/>
</dbReference>